<comment type="caution">
    <text evidence="1">The sequence shown here is derived from an EMBL/GenBank/DDBJ whole genome shotgun (WGS) entry which is preliminary data.</text>
</comment>
<dbReference type="InterPro" id="IPR019593">
    <property type="entry name" value="Spore_coat_protein_Z/Y"/>
</dbReference>
<protein>
    <recommendedName>
        <fullName evidence="3">Spore coat protein</fullName>
    </recommendedName>
</protein>
<keyword evidence="2" id="KW-1185">Reference proteome</keyword>
<proteinExistence type="predicted"/>
<dbReference type="RefSeq" id="WP_066337445.1">
    <property type="nucleotide sequence ID" value="NZ_LWSG01000042.1"/>
</dbReference>
<accession>A0A179SSC5</accession>
<sequence>MIDSRKEMRNLCILEPLKIIKFHQYFKIDPSLNSFKDRCEHVKVVDTIPFILWNDSGLFELTGYFSDQFEDKKVDSFCTSFFRVENIDEKQKCATLSLLKPFDIDGCLSKEICEIVRLERTPICFAVDLSCFCAIHCLNVKLLTRKIIIEPR</sequence>
<name>A0A179SSC5_9BACI</name>
<dbReference type="STRING" id="152268.A6K24_08825"/>
<evidence type="ECO:0000313" key="2">
    <source>
        <dbReference type="Proteomes" id="UP000078534"/>
    </source>
</evidence>
<organism evidence="1 2">
    <name type="scientific">Metabacillus litoralis</name>
    <dbReference type="NCBI Taxonomy" id="152268"/>
    <lineage>
        <taxon>Bacteria</taxon>
        <taxon>Bacillati</taxon>
        <taxon>Bacillota</taxon>
        <taxon>Bacilli</taxon>
        <taxon>Bacillales</taxon>
        <taxon>Bacillaceae</taxon>
        <taxon>Metabacillus</taxon>
    </lineage>
</organism>
<dbReference type="EMBL" id="LWSG01000042">
    <property type="protein sequence ID" value="OAS83213.1"/>
    <property type="molecule type" value="Genomic_DNA"/>
</dbReference>
<dbReference type="Pfam" id="PF10612">
    <property type="entry name" value="Spore-coat_CotZ"/>
    <property type="match status" value="1"/>
</dbReference>
<gene>
    <name evidence="1" type="ORF">A6K24_08825</name>
</gene>
<evidence type="ECO:0000313" key="1">
    <source>
        <dbReference type="EMBL" id="OAS83213.1"/>
    </source>
</evidence>
<evidence type="ECO:0008006" key="3">
    <source>
        <dbReference type="Google" id="ProtNLM"/>
    </source>
</evidence>
<dbReference type="AlphaFoldDB" id="A0A179SSC5"/>
<dbReference type="Proteomes" id="UP000078534">
    <property type="component" value="Unassembled WGS sequence"/>
</dbReference>
<reference evidence="2" key="1">
    <citation type="submission" date="2016-04" db="EMBL/GenBank/DDBJ databases">
        <authorList>
            <person name="Lyu Z."/>
            <person name="Lyu W."/>
        </authorList>
    </citation>
    <scope>NUCLEOTIDE SEQUENCE [LARGE SCALE GENOMIC DNA]</scope>
    <source>
        <strain evidence="2">C44</strain>
    </source>
</reference>